<dbReference type="GO" id="GO:0007091">
    <property type="term" value="P:metaphase/anaphase transition of mitotic cell cycle"/>
    <property type="evidence" value="ECO:0007669"/>
    <property type="project" value="TreeGrafter"/>
</dbReference>
<dbReference type="Gene3D" id="3.30.230.130">
    <property type="entry name" value="Cullin, Chain C, Domain 2"/>
    <property type="match status" value="1"/>
</dbReference>
<reference evidence="8 9" key="1">
    <citation type="submission" date="2017-04" db="EMBL/GenBank/DDBJ databases">
        <title>Draft genome sequence of Marssonina coronaria NL1: causal agent of apple blotch.</title>
        <authorList>
            <person name="Cheng Q."/>
        </authorList>
    </citation>
    <scope>NUCLEOTIDE SEQUENCE [LARGE SCALE GENOMIC DNA]</scope>
    <source>
        <strain evidence="8 9">NL1</strain>
    </source>
</reference>
<protein>
    <recommendedName>
        <fullName evidence="1">Anaphase-promoting complex subunit 2</fullName>
    </recommendedName>
</protein>
<comment type="caution">
    <text evidence="8">The sequence shown here is derived from an EMBL/GenBank/DDBJ whole genome shotgun (WGS) entry which is preliminary data.</text>
</comment>
<gene>
    <name evidence="8" type="ORF">B2J93_2625</name>
</gene>
<evidence type="ECO:0000256" key="5">
    <source>
        <dbReference type="ARBA" id="ARBA00023306"/>
    </source>
</evidence>
<dbReference type="PROSITE" id="PS50069">
    <property type="entry name" value="CULLIN_2"/>
    <property type="match status" value="1"/>
</dbReference>
<evidence type="ECO:0000259" key="7">
    <source>
        <dbReference type="PROSITE" id="PS50069"/>
    </source>
</evidence>
<dbReference type="Pfam" id="PF25773">
    <property type="entry name" value="TPR_ANAPC2"/>
    <property type="match status" value="1"/>
</dbReference>
<dbReference type="InterPro" id="IPR036317">
    <property type="entry name" value="Cullin_homology_sf"/>
</dbReference>
<dbReference type="SUPFAM" id="SSF46785">
    <property type="entry name" value="Winged helix' DNA-binding domain"/>
    <property type="match status" value="1"/>
</dbReference>
<comment type="similarity">
    <text evidence="6">Belongs to the cullin family.</text>
</comment>
<dbReference type="GO" id="GO:0070979">
    <property type="term" value="P:protein K11-linked ubiquitination"/>
    <property type="evidence" value="ECO:0007669"/>
    <property type="project" value="TreeGrafter"/>
</dbReference>
<dbReference type="SUPFAM" id="SSF75632">
    <property type="entry name" value="Cullin homology domain"/>
    <property type="match status" value="1"/>
</dbReference>
<accession>A0A218Z843</accession>
<dbReference type="STRING" id="503106.A0A218Z843"/>
<name>A0A218Z843_9HELO</name>
<dbReference type="AlphaFoldDB" id="A0A218Z843"/>
<organism evidence="8 9">
    <name type="scientific">Diplocarpon coronariae</name>
    <dbReference type="NCBI Taxonomy" id="2795749"/>
    <lineage>
        <taxon>Eukaryota</taxon>
        <taxon>Fungi</taxon>
        <taxon>Dikarya</taxon>
        <taxon>Ascomycota</taxon>
        <taxon>Pezizomycotina</taxon>
        <taxon>Leotiomycetes</taxon>
        <taxon>Helotiales</taxon>
        <taxon>Drepanopezizaceae</taxon>
        <taxon>Diplocarpon</taxon>
    </lineage>
</organism>
<keyword evidence="4" id="KW-0833">Ubl conjugation pathway</keyword>
<dbReference type="InterPro" id="IPR014786">
    <property type="entry name" value="ANAPC2_C"/>
</dbReference>
<dbReference type="InterPro" id="IPR016158">
    <property type="entry name" value="Cullin_homology"/>
</dbReference>
<dbReference type="SMART" id="SM01013">
    <property type="entry name" value="APC2"/>
    <property type="match status" value="1"/>
</dbReference>
<dbReference type="GO" id="GO:0031625">
    <property type="term" value="F:ubiquitin protein ligase binding"/>
    <property type="evidence" value="ECO:0007669"/>
    <property type="project" value="InterPro"/>
</dbReference>
<sequence length="916" mass="102403">MSRQTLRQQKRRVFDSVFGGVNISQPTPTATPATGFTAPGQAFGTPAPTIRDDLSLHSPNYSGSPPLKDVGSDVSSHIIQDQVRWDRSWHLVTRTLALPDLPENRGILEPLKPERESIGKEFSHALEDVLYPQAYVPFARQTEDIIAWHTSQARHHFLHQVLPTVLRLQDHDVPEATLLKAVKILETAHRQYFHGLSFVKEQIELTSPANAQQMMGRFRRDLDAIISNSVIGPLSSALSKVLGRRVYSVLGLAQGTRDSLATISPESPDTEKSYRELLALIESFKKVGLAGEQFQVAFAEIMNDAMMDYVDRGCRGVWSFEDPIVPAVAAGRSSILPRTAHNLHASRCVTDLCEWVENRYGKLAVQVLHVLDSKFTVSWTDKEKYKEMGIGRLAELRTKELFDVVGNWPHSNGALDDLRTAVTTPQRRLGLTEIFSETLARKLLHPGTSTLQILQTYISMIWSFHSLDHSKVLLDRVAYPLQMYLCSREDTVRIIITGLLSETEGLEGNAISPASDKLVELAQLLNNGSDQVGKRANDEDLDWHDMDWIPDPVDAGPGYKRSKSADIIGTLIGVLGSQEVFIKEFQSIIGEHFLRHDGAFDKEVKVLELLKGRFGESSLQACEVMLKDIQDSGRVNSIIRRTQLLGPSEEEFLAARERSDAGDEHTSPEGLLKPSLHAKILSRLFWPQLHDDTYRIPDDILQLQKRYEGGFESLKSARKLTWLPTLGQATVELDLEDRTIIEEVHTWQATIIWAFDSDEEATDLRRSVAELVELLGMDEAMVRSALKFWVHKLVLHEISPDTFAVLEALNQEDRARSKAQAAAAAAAGGHDDSVDEAELVASGGIVEAKMGMYWQFIQGMLTNSAKEMPLARIAMMLKMLIQDGFPYSNEELQEFLGRKVADGSLELAGGKYRLQK</sequence>
<dbReference type="Gene3D" id="1.10.10.10">
    <property type="entry name" value="Winged helix-like DNA-binding domain superfamily/Winged helix DNA-binding domain"/>
    <property type="match status" value="1"/>
</dbReference>
<dbReference type="OrthoDB" id="5581181at2759"/>
<dbReference type="InterPro" id="IPR044554">
    <property type="entry name" value="ANAPC2"/>
</dbReference>
<feature type="domain" description="Cullin family profile" evidence="7">
    <location>
        <begin position="570"/>
        <end position="790"/>
    </location>
</feature>
<dbReference type="PANTHER" id="PTHR45957">
    <property type="entry name" value="ANAPHASE-PROMOTING COMPLEX SUBUNIT 2"/>
    <property type="match status" value="1"/>
</dbReference>
<keyword evidence="2" id="KW-0132">Cell division</keyword>
<dbReference type="InterPro" id="IPR036390">
    <property type="entry name" value="WH_DNA-bd_sf"/>
</dbReference>
<evidence type="ECO:0000256" key="2">
    <source>
        <dbReference type="ARBA" id="ARBA00022618"/>
    </source>
</evidence>
<dbReference type="Proteomes" id="UP000242519">
    <property type="component" value="Unassembled WGS sequence"/>
</dbReference>
<dbReference type="SMART" id="SM00182">
    <property type="entry name" value="CULLIN"/>
    <property type="match status" value="1"/>
</dbReference>
<proteinExistence type="inferred from homology"/>
<dbReference type="InterPro" id="IPR036388">
    <property type="entry name" value="WH-like_DNA-bd_sf"/>
</dbReference>
<evidence type="ECO:0000313" key="9">
    <source>
        <dbReference type="Proteomes" id="UP000242519"/>
    </source>
</evidence>
<dbReference type="InterPro" id="IPR059120">
    <property type="entry name" value="Cullin-like_AB"/>
</dbReference>
<dbReference type="GO" id="GO:0051301">
    <property type="term" value="P:cell division"/>
    <property type="evidence" value="ECO:0007669"/>
    <property type="project" value="UniProtKB-KW"/>
</dbReference>
<dbReference type="FunCoup" id="A0A218Z843">
    <property type="interactions" value="598"/>
</dbReference>
<evidence type="ECO:0000256" key="6">
    <source>
        <dbReference type="PROSITE-ProRule" id="PRU00330"/>
    </source>
</evidence>
<dbReference type="EMBL" id="MZNU01000166">
    <property type="protein sequence ID" value="OWP03780.1"/>
    <property type="molecule type" value="Genomic_DNA"/>
</dbReference>
<evidence type="ECO:0000256" key="1">
    <source>
        <dbReference type="ARBA" id="ARBA00016068"/>
    </source>
</evidence>
<keyword evidence="3" id="KW-0498">Mitosis</keyword>
<dbReference type="PANTHER" id="PTHR45957:SF1">
    <property type="entry name" value="ANAPHASE-PROMOTING COMPLEX SUBUNIT 2"/>
    <property type="match status" value="1"/>
</dbReference>
<dbReference type="Pfam" id="PF26557">
    <property type="entry name" value="Cullin_AB"/>
    <property type="match status" value="1"/>
</dbReference>
<evidence type="ECO:0000256" key="3">
    <source>
        <dbReference type="ARBA" id="ARBA00022776"/>
    </source>
</evidence>
<dbReference type="Pfam" id="PF08672">
    <property type="entry name" value="ANAPC2"/>
    <property type="match status" value="1"/>
</dbReference>
<dbReference type="GO" id="GO:0005680">
    <property type="term" value="C:anaphase-promoting complex"/>
    <property type="evidence" value="ECO:0007669"/>
    <property type="project" value="TreeGrafter"/>
</dbReference>
<dbReference type="GO" id="GO:0006511">
    <property type="term" value="P:ubiquitin-dependent protein catabolic process"/>
    <property type="evidence" value="ECO:0007669"/>
    <property type="project" value="InterPro"/>
</dbReference>
<evidence type="ECO:0000313" key="8">
    <source>
        <dbReference type="EMBL" id="OWP03780.1"/>
    </source>
</evidence>
<keyword evidence="9" id="KW-1185">Reference proteome</keyword>
<evidence type="ECO:0000256" key="4">
    <source>
        <dbReference type="ARBA" id="ARBA00022786"/>
    </source>
</evidence>
<dbReference type="InParanoid" id="A0A218Z843"/>
<keyword evidence="5" id="KW-0131">Cell cycle</keyword>
<dbReference type="InterPro" id="IPR057975">
    <property type="entry name" value="TPR_ANAPC2"/>
</dbReference>